<accession>A0ABW8K889</accession>
<sequence>MVVVITAILTCVALPSLRRLLARHEVRTAQTSLIASLQQARALAAQTGRRTVACPTRDGMRCSDEASWDGGWLVGFRGDQANQLDGPPQYSRVDTARQLTIQSNTGRHYVQFQSSGFAGGSNLTVLICRRSDPSHVVSVKVSQAGRVRGGDATADEAAQCAGTG</sequence>
<keyword evidence="5" id="KW-0997">Cell inner membrane</keyword>
<evidence type="ECO:0000256" key="3">
    <source>
        <dbReference type="ARBA" id="ARBA00022475"/>
    </source>
</evidence>
<dbReference type="EMBL" id="JADIKD010000011">
    <property type="protein sequence ID" value="MFK2918172.1"/>
    <property type="molecule type" value="Genomic_DNA"/>
</dbReference>
<comment type="similarity">
    <text evidence="9">Belongs to the GSP H family.</text>
</comment>
<organism evidence="12 13">
    <name type="scientific">Dyella koreensis</name>
    <dbReference type="NCBI Taxonomy" id="311235"/>
    <lineage>
        <taxon>Bacteria</taxon>
        <taxon>Pseudomonadati</taxon>
        <taxon>Pseudomonadota</taxon>
        <taxon>Gammaproteobacteria</taxon>
        <taxon>Lysobacterales</taxon>
        <taxon>Rhodanobacteraceae</taxon>
        <taxon>Dyella</taxon>
    </lineage>
</organism>
<keyword evidence="4" id="KW-0488">Methylation</keyword>
<dbReference type="Proteomes" id="UP001620408">
    <property type="component" value="Unassembled WGS sequence"/>
</dbReference>
<proteinExistence type="inferred from homology"/>
<evidence type="ECO:0000256" key="5">
    <source>
        <dbReference type="ARBA" id="ARBA00022519"/>
    </source>
</evidence>
<evidence type="ECO:0000256" key="1">
    <source>
        <dbReference type="ARBA" id="ARBA00004377"/>
    </source>
</evidence>
<gene>
    <name evidence="12" type="ORF">ISS97_12945</name>
</gene>
<dbReference type="Gene3D" id="3.55.40.10">
    <property type="entry name" value="minor pseudopilin epsh domain"/>
    <property type="match status" value="1"/>
</dbReference>
<evidence type="ECO:0000256" key="4">
    <source>
        <dbReference type="ARBA" id="ARBA00022481"/>
    </source>
</evidence>
<keyword evidence="3" id="KW-1003">Cell membrane</keyword>
<comment type="subcellular location">
    <subcellularLocation>
        <location evidence="1">Cell inner membrane</location>
        <topology evidence="1">Single-pass membrane protein</topology>
    </subcellularLocation>
</comment>
<name>A0ABW8K889_9GAMM</name>
<protein>
    <recommendedName>
        <fullName evidence="2">Type II secretion system protein H</fullName>
    </recommendedName>
    <alternativeName>
        <fullName evidence="10">General secretion pathway protein H</fullName>
    </alternativeName>
</protein>
<evidence type="ECO:0000256" key="7">
    <source>
        <dbReference type="ARBA" id="ARBA00022989"/>
    </source>
</evidence>
<feature type="domain" description="General secretion pathway GspH" evidence="11">
    <location>
        <begin position="31"/>
        <end position="145"/>
    </location>
</feature>
<evidence type="ECO:0000259" key="11">
    <source>
        <dbReference type="Pfam" id="PF12019"/>
    </source>
</evidence>
<evidence type="ECO:0000313" key="12">
    <source>
        <dbReference type="EMBL" id="MFK2918172.1"/>
    </source>
</evidence>
<comment type="caution">
    <text evidence="12">The sequence shown here is derived from an EMBL/GenBank/DDBJ whole genome shotgun (WGS) entry which is preliminary data.</text>
</comment>
<dbReference type="InterPro" id="IPR022346">
    <property type="entry name" value="T2SS_GspH"/>
</dbReference>
<keyword evidence="8" id="KW-0472">Membrane</keyword>
<evidence type="ECO:0000256" key="6">
    <source>
        <dbReference type="ARBA" id="ARBA00022692"/>
    </source>
</evidence>
<keyword evidence="6" id="KW-0812">Transmembrane</keyword>
<evidence type="ECO:0000256" key="2">
    <source>
        <dbReference type="ARBA" id="ARBA00021549"/>
    </source>
</evidence>
<evidence type="ECO:0000313" key="13">
    <source>
        <dbReference type="Proteomes" id="UP001620408"/>
    </source>
</evidence>
<keyword evidence="13" id="KW-1185">Reference proteome</keyword>
<evidence type="ECO:0000256" key="8">
    <source>
        <dbReference type="ARBA" id="ARBA00023136"/>
    </source>
</evidence>
<evidence type="ECO:0000256" key="10">
    <source>
        <dbReference type="ARBA" id="ARBA00030775"/>
    </source>
</evidence>
<evidence type="ECO:0000256" key="9">
    <source>
        <dbReference type="ARBA" id="ARBA00025772"/>
    </source>
</evidence>
<dbReference type="Pfam" id="PF12019">
    <property type="entry name" value="GspH"/>
    <property type="match status" value="1"/>
</dbReference>
<reference evidence="12 13" key="1">
    <citation type="submission" date="2020-10" db="EMBL/GenBank/DDBJ databases">
        <title>Phylogeny of dyella-like bacteria.</title>
        <authorList>
            <person name="Fu J."/>
        </authorList>
    </citation>
    <scope>NUCLEOTIDE SEQUENCE [LARGE SCALE GENOMIC DNA]</scope>
    <source>
        <strain evidence="12 13">BB4</strain>
    </source>
</reference>
<keyword evidence="7" id="KW-1133">Transmembrane helix</keyword>
<dbReference type="SUPFAM" id="SSF54523">
    <property type="entry name" value="Pili subunits"/>
    <property type="match status" value="1"/>
</dbReference>
<dbReference type="InterPro" id="IPR045584">
    <property type="entry name" value="Pilin-like"/>
</dbReference>